<keyword evidence="1" id="KW-0472">Membrane</keyword>
<evidence type="ECO:0000256" key="1">
    <source>
        <dbReference type="SAM" id="Phobius"/>
    </source>
</evidence>
<name>A0A2M8LCC2_9BACT</name>
<comment type="caution">
    <text evidence="2">The sequence shown here is derived from an EMBL/GenBank/DDBJ whole genome shotgun (WGS) entry which is preliminary data.</text>
</comment>
<dbReference type="AlphaFoldDB" id="A0A2M8LCC2"/>
<keyword evidence="1" id="KW-0812">Transmembrane</keyword>
<dbReference type="Proteomes" id="UP000228700">
    <property type="component" value="Unassembled WGS sequence"/>
</dbReference>
<feature type="transmembrane region" description="Helical" evidence="1">
    <location>
        <begin position="50"/>
        <end position="73"/>
    </location>
</feature>
<sequence length="84" mass="9941">MNKDSTTFQRAIGRMAEAQTQRSDIERRMYNESFRKTLARLLILSLLLNIVARNIVVVSITLIMLVLMIVLYYRTKYIRVHPLR</sequence>
<reference evidence="3" key="1">
    <citation type="submission" date="2017-09" db="EMBL/GenBank/DDBJ databases">
        <title>Depth-based differentiation of microbial function through sediment-hosted aquifers and enrichment of novel symbionts in the deep terrestrial subsurface.</title>
        <authorList>
            <person name="Probst A.J."/>
            <person name="Ladd B."/>
            <person name="Jarett J.K."/>
            <person name="Geller-Mcgrath D.E."/>
            <person name="Sieber C.M.K."/>
            <person name="Emerson J.B."/>
            <person name="Anantharaman K."/>
            <person name="Thomas B.C."/>
            <person name="Malmstrom R."/>
            <person name="Stieglmeier M."/>
            <person name="Klingl A."/>
            <person name="Woyke T."/>
            <person name="Ryan C.M."/>
            <person name="Banfield J.F."/>
        </authorList>
    </citation>
    <scope>NUCLEOTIDE SEQUENCE [LARGE SCALE GENOMIC DNA]</scope>
</reference>
<organism evidence="2 3">
    <name type="scientific">Candidatus Taylorbacteria bacterium CG10_big_fil_rev_8_21_14_0_10_41_48</name>
    <dbReference type="NCBI Taxonomy" id="1975024"/>
    <lineage>
        <taxon>Bacteria</taxon>
        <taxon>Candidatus Tayloriibacteriota</taxon>
    </lineage>
</organism>
<keyword evidence="1" id="KW-1133">Transmembrane helix</keyword>
<protein>
    <submittedName>
        <fullName evidence="2">Uncharacterized protein</fullName>
    </submittedName>
</protein>
<dbReference type="EMBL" id="PFEQ01000009">
    <property type="protein sequence ID" value="PJE74272.1"/>
    <property type="molecule type" value="Genomic_DNA"/>
</dbReference>
<proteinExistence type="predicted"/>
<evidence type="ECO:0000313" key="3">
    <source>
        <dbReference type="Proteomes" id="UP000228700"/>
    </source>
</evidence>
<accession>A0A2M8LCC2</accession>
<evidence type="ECO:0000313" key="2">
    <source>
        <dbReference type="EMBL" id="PJE74272.1"/>
    </source>
</evidence>
<gene>
    <name evidence="2" type="ORF">COV01_02125</name>
</gene>